<name>A0AAV5F239_ELECO</name>
<evidence type="ECO:0000259" key="3">
    <source>
        <dbReference type="Pfam" id="PF08638"/>
    </source>
</evidence>
<gene>
    <name evidence="4" type="primary">gb16891</name>
    <name evidence="4" type="ORF">PR202_gb16891</name>
</gene>
<evidence type="ECO:0000256" key="2">
    <source>
        <dbReference type="SAM" id="MobiDB-lite"/>
    </source>
</evidence>
<evidence type="ECO:0000256" key="1">
    <source>
        <dbReference type="RuleBase" id="RU365082"/>
    </source>
</evidence>
<comment type="subunit">
    <text evidence="1">Component of the Mediator complex.</text>
</comment>
<dbReference type="GO" id="GO:0016592">
    <property type="term" value="C:mediator complex"/>
    <property type="evidence" value="ECO:0007669"/>
    <property type="project" value="UniProtKB-UniRule"/>
</dbReference>
<dbReference type="InterPro" id="IPR055122">
    <property type="entry name" value="Med14_N"/>
</dbReference>
<reference evidence="4" key="2">
    <citation type="submission" date="2021-12" db="EMBL/GenBank/DDBJ databases">
        <title>Resequencing data analysis of finger millet.</title>
        <authorList>
            <person name="Hatakeyama M."/>
            <person name="Aluri S."/>
            <person name="Balachadran M.T."/>
            <person name="Sivarajan S.R."/>
            <person name="Poveda L."/>
            <person name="Shimizu-Inatsugi R."/>
            <person name="Schlapbach R."/>
            <person name="Sreeman S.M."/>
            <person name="Shimizu K.K."/>
        </authorList>
    </citation>
    <scope>NUCLEOTIDE SEQUENCE</scope>
</reference>
<dbReference type="EMBL" id="BQKI01000081">
    <property type="protein sequence ID" value="GJN28733.1"/>
    <property type="molecule type" value="Genomic_DNA"/>
</dbReference>
<keyword evidence="5" id="KW-1185">Reference proteome</keyword>
<dbReference type="GO" id="GO:0070847">
    <property type="term" value="C:core mediator complex"/>
    <property type="evidence" value="ECO:0007669"/>
    <property type="project" value="TreeGrafter"/>
</dbReference>
<protein>
    <recommendedName>
        <fullName evidence="1">Mediator of RNA polymerase II transcription subunit 14</fullName>
    </recommendedName>
    <alternativeName>
        <fullName evidence="1">Mediator complex subunit 14</fullName>
    </alternativeName>
</protein>
<dbReference type="GO" id="GO:0006357">
    <property type="term" value="P:regulation of transcription by RNA polymerase II"/>
    <property type="evidence" value="ECO:0007669"/>
    <property type="project" value="InterPro"/>
</dbReference>
<keyword evidence="1" id="KW-0539">Nucleus</keyword>
<proteinExistence type="inferred from homology"/>
<comment type="function">
    <text evidence="1">Component of the Mediator complex, a coactivator involved in the regulated transcription of nearly all RNA polymerase II-dependent genes. Mediator functions as a bridge to convey information from gene-specific regulatory proteins to the basal RNA polymerase II transcription machinery. Mediator is recruited to promoters by direct interactions with regulatory proteins and serves as a scaffold for the assembly of a functional preinitiation complex with RNA polymerase II and the general transcription factors.</text>
</comment>
<evidence type="ECO:0000313" key="4">
    <source>
        <dbReference type="EMBL" id="GJN28733.1"/>
    </source>
</evidence>
<evidence type="ECO:0000313" key="5">
    <source>
        <dbReference type="Proteomes" id="UP001054889"/>
    </source>
</evidence>
<dbReference type="PANTHER" id="PTHR12809:SF6">
    <property type="entry name" value="MEDIATOR OF RNA POLYMERASE II TRANSCRIPTION SUBUNIT 14"/>
    <property type="match status" value="1"/>
</dbReference>
<organism evidence="4 5">
    <name type="scientific">Eleusine coracana subsp. coracana</name>
    <dbReference type="NCBI Taxonomy" id="191504"/>
    <lineage>
        <taxon>Eukaryota</taxon>
        <taxon>Viridiplantae</taxon>
        <taxon>Streptophyta</taxon>
        <taxon>Embryophyta</taxon>
        <taxon>Tracheophyta</taxon>
        <taxon>Spermatophyta</taxon>
        <taxon>Magnoliopsida</taxon>
        <taxon>Liliopsida</taxon>
        <taxon>Poales</taxon>
        <taxon>Poaceae</taxon>
        <taxon>PACMAD clade</taxon>
        <taxon>Chloridoideae</taxon>
        <taxon>Cynodonteae</taxon>
        <taxon>Eleusininae</taxon>
        <taxon>Eleusine</taxon>
    </lineage>
</organism>
<comment type="similarity">
    <text evidence="1">Belongs to the Mediator complex subunit 14 family.</text>
</comment>
<feature type="region of interest" description="Disordered" evidence="2">
    <location>
        <begin position="681"/>
        <end position="702"/>
    </location>
</feature>
<dbReference type="Pfam" id="PF08638">
    <property type="entry name" value="Med14"/>
    <property type="match status" value="1"/>
</dbReference>
<comment type="subcellular location">
    <subcellularLocation>
        <location evidence="1">Nucleus</location>
    </subcellularLocation>
</comment>
<dbReference type="InterPro" id="IPR013947">
    <property type="entry name" value="Mediator_Med14"/>
</dbReference>
<dbReference type="PANTHER" id="PTHR12809">
    <property type="entry name" value="MEDIATOR COMPLEX SUBUNIT"/>
    <property type="match status" value="1"/>
</dbReference>
<reference evidence="4" key="1">
    <citation type="journal article" date="2018" name="DNA Res.">
        <title>Multiple hybrid de novo genome assembly of finger millet, an orphan allotetraploid crop.</title>
        <authorList>
            <person name="Hatakeyama M."/>
            <person name="Aluri S."/>
            <person name="Balachadran M.T."/>
            <person name="Sivarajan S.R."/>
            <person name="Patrignani A."/>
            <person name="Gruter S."/>
            <person name="Poveda L."/>
            <person name="Shimizu-Inatsugi R."/>
            <person name="Baeten J."/>
            <person name="Francoijs K.J."/>
            <person name="Nataraja K.N."/>
            <person name="Reddy Y.A.N."/>
            <person name="Phadnis S."/>
            <person name="Ravikumar R.L."/>
            <person name="Schlapbach R."/>
            <person name="Sreeman S.M."/>
            <person name="Shimizu K.K."/>
        </authorList>
    </citation>
    <scope>NUCLEOTIDE SEQUENCE</scope>
</reference>
<feature type="region of interest" description="Disordered" evidence="2">
    <location>
        <begin position="764"/>
        <end position="795"/>
    </location>
</feature>
<feature type="domain" description="Mediator complex subunit MED14 N-terminal" evidence="3">
    <location>
        <begin position="9"/>
        <end position="212"/>
    </location>
</feature>
<feature type="compositionally biased region" description="Polar residues" evidence="2">
    <location>
        <begin position="773"/>
        <end position="783"/>
    </location>
</feature>
<dbReference type="GO" id="GO:0003712">
    <property type="term" value="F:transcription coregulator activity"/>
    <property type="evidence" value="ECO:0007669"/>
    <property type="project" value="UniProtKB-UniRule"/>
</dbReference>
<keyword evidence="1" id="KW-0010">Activator</keyword>
<comment type="caution">
    <text evidence="4">The sequence shown here is derived from an EMBL/GenBank/DDBJ whole genome shotgun (WGS) entry which is preliminary data.</text>
</comment>
<keyword evidence="1" id="KW-0804">Transcription</keyword>
<dbReference type="Proteomes" id="UP001054889">
    <property type="component" value="Unassembled WGS sequence"/>
</dbReference>
<feature type="compositionally biased region" description="Polar residues" evidence="2">
    <location>
        <begin position="685"/>
        <end position="702"/>
    </location>
</feature>
<sequence>MATELGQQTVELGSVVRRAAEESYLALRELVEKSQAEAEGKGLGGGAYGGRQRSDAEKKIDLLKFIARTRQRMLRLHVLAKWCKQVPLVQYCQQLGSTLSSHETCFTQTADSLYFMHEGLQQAKAPMFDIPSAIEVMLTGGYQRLPRCLEHVGSQNKLSTDEEKHALRKLDASVRYKVLVTPRPKAVSNVSITDGIADFRVDGEFKVLLTLGYRGNVDLWRILHMELLIGEKKGPFKLEESRRFALGDDIERRMAASDKPFNVLYDILHEFCVSLAMDSIIGQANALRQGRWKDAIKSELISDSTFGQTGNAALMQIGQDGEFSSSGFKIPGLKLSYWLDEKNSSSAESDSSPFIKIETGQDMQIKCQHSSFVLDPVTDKEAILSLDLSCIDVEQLILRAIACNRHTRLLDIHRQLCKNVQIFQFPKDVVLKRDVDEVKDTHKKEERKGFSDCYGNEMLQVRAYGQAYISLGINMRTGRFLLQSPENILPPSALIDCEEALNKGTSAATEVFASLRTRSILHLFAATGSFLGLKVHHQSQGSLKIPKSVLHGSDMMVMGFPHCANTYYLLMQLDKDFRPVFHLLETQCDTSASDKVNASADAKEAIRFNKIDVGRIQIFKNDSSTIPFDVKLQALQGIANCTDIIENGIPIQNGIEALPLLPACSPSFSSIVDEVFEYDEDGPTAKQNQSVPPSGFPSTSRPTSLSVGFHGVDARAVSVSQIHDGGLCHTQGSLNNYLSNNLRHLSSNKTFSYSSPVRNSSATKFLGSKSNHDSGSLCTSSDHNAVDGSKSLHLMPSIHNNSNQIPGQSSYSASSGNSLPGHLVGLTTARGMAKRISAGSDGTPKKRSLSDFLESLPSLYGQESESNKRRKISESMQNSLHLQAYSSNLQSKANLTCENVLMGRKNCVPATIYASVLLHVVRHCSLCIKHAQLTAQMDSLAIPYVEEVGLRTPSSNLWLRLPFAQDDSWKHICLRLGKAGSMSWEVRINDPHFRELWELNGGSTTTKWGVGIRIANTSEMDSHISFDADGVVLNYNTVEVDSVQRLVSDLRRLSSARSFARGMRRLIGVKLDDKIDDNVTSMEMKSQSVNKSNSDGTDKLSEQMRKTFRIEAVGLMSLWFSYGTMPMVHIVVEWETAKGGCTMHVSPDQLWPHTKFLEDFVNGGEVASFLDCIRLTAGPLLALGGAIRPARMPVTVSSGFNSMPKQSTIPMQGSIANGSSSSSMHHMPAGPAPSIAPAAHLGSHNLHAAAMLSAAGRAGPGLVPSSLLPFDVSVVLRGPYWIRIIYRKKFSVDMRCFAGDQVWLQPATPPKGGPSVGGSLPCPQFRPFIMEHVAQGLNALEPNFMNAAQASAHLNINAGAPLPAPTANRLSTAPGVAMSRPTSGVANHVAASLSRAGNAMLATSALASGIGGAPVRLTPGTGLPVHMKGELNTAFIGLGDDGGYGGGWVPLAALKKVLRGILKYLGVL</sequence>
<keyword evidence="1" id="KW-0805">Transcription regulation</keyword>
<accession>A0AAV5F239</accession>